<evidence type="ECO:0000256" key="3">
    <source>
        <dbReference type="SAM" id="MobiDB-lite"/>
    </source>
</evidence>
<reference evidence="6" key="1">
    <citation type="journal article" date="2019" name="Int. J. Syst. Evol. Microbiol.">
        <title>The Global Catalogue of Microorganisms (GCM) 10K type strain sequencing project: providing services to taxonomists for standard genome sequencing and annotation.</title>
        <authorList>
            <consortium name="The Broad Institute Genomics Platform"/>
            <consortium name="The Broad Institute Genome Sequencing Center for Infectious Disease"/>
            <person name="Wu L."/>
            <person name="Ma J."/>
        </authorList>
    </citation>
    <scope>NUCLEOTIDE SEQUENCE [LARGE SCALE GENOMIC DNA]</scope>
    <source>
        <strain evidence="6">JCM 9933</strain>
    </source>
</reference>
<dbReference type="PANTHER" id="PTHR43420:SF44">
    <property type="entry name" value="ACETYLTRANSFERASE YPEA"/>
    <property type="match status" value="1"/>
</dbReference>
<dbReference type="InterPro" id="IPR016181">
    <property type="entry name" value="Acyl_CoA_acyltransferase"/>
</dbReference>
<evidence type="ECO:0000313" key="5">
    <source>
        <dbReference type="EMBL" id="GAA0595059.1"/>
    </source>
</evidence>
<evidence type="ECO:0000313" key="6">
    <source>
        <dbReference type="Proteomes" id="UP001501588"/>
    </source>
</evidence>
<feature type="compositionally biased region" description="Low complexity" evidence="3">
    <location>
        <begin position="153"/>
        <end position="166"/>
    </location>
</feature>
<dbReference type="PANTHER" id="PTHR43420">
    <property type="entry name" value="ACETYLTRANSFERASE"/>
    <property type="match status" value="1"/>
</dbReference>
<dbReference type="Proteomes" id="UP001501588">
    <property type="component" value="Unassembled WGS sequence"/>
</dbReference>
<dbReference type="RefSeq" id="WP_343896840.1">
    <property type="nucleotide sequence ID" value="NZ_BAAAFZ010000060.1"/>
</dbReference>
<dbReference type="SUPFAM" id="SSF55729">
    <property type="entry name" value="Acyl-CoA N-acyltransferases (Nat)"/>
    <property type="match status" value="1"/>
</dbReference>
<proteinExistence type="predicted"/>
<name>A0ABP3QT97_9PROT</name>
<protein>
    <recommendedName>
        <fullName evidence="4">N-acetyltransferase domain-containing protein</fullName>
    </recommendedName>
</protein>
<dbReference type="PROSITE" id="PS51186">
    <property type="entry name" value="GNAT"/>
    <property type="match status" value="1"/>
</dbReference>
<evidence type="ECO:0000259" key="4">
    <source>
        <dbReference type="PROSITE" id="PS51186"/>
    </source>
</evidence>
<comment type="caution">
    <text evidence="5">The sequence shown here is derived from an EMBL/GenBank/DDBJ whole genome shotgun (WGS) entry which is preliminary data.</text>
</comment>
<feature type="region of interest" description="Disordered" evidence="3">
    <location>
        <begin position="147"/>
        <end position="166"/>
    </location>
</feature>
<organism evidence="5 6">
    <name type="scientific">Craurococcus roseus</name>
    <dbReference type="NCBI Taxonomy" id="77585"/>
    <lineage>
        <taxon>Bacteria</taxon>
        <taxon>Pseudomonadati</taxon>
        <taxon>Pseudomonadota</taxon>
        <taxon>Alphaproteobacteria</taxon>
        <taxon>Acetobacterales</taxon>
        <taxon>Acetobacteraceae</taxon>
        <taxon>Craurococcus</taxon>
    </lineage>
</organism>
<dbReference type="InterPro" id="IPR050680">
    <property type="entry name" value="YpeA/RimI_acetyltransf"/>
</dbReference>
<evidence type="ECO:0000256" key="1">
    <source>
        <dbReference type="ARBA" id="ARBA00022679"/>
    </source>
</evidence>
<evidence type="ECO:0000256" key="2">
    <source>
        <dbReference type="ARBA" id="ARBA00023315"/>
    </source>
</evidence>
<keyword evidence="2" id="KW-0012">Acyltransferase</keyword>
<dbReference type="Gene3D" id="3.40.630.30">
    <property type="match status" value="1"/>
</dbReference>
<sequence length="166" mass="16792">MTPQRDASVADAPALAALHAAAFPPALAWGAGTIEMLLALPGAFGLWREGAGLVLARMAADEAEILTFGVVPDARRRGHGAALLRGALAAARARDAGAMFLEVAAGNAPALALYAREGFAEVGRRRRYYSDGADALVLRRCLAGAAGGPAGAPPSSAAPPGQRGRV</sequence>
<dbReference type="Pfam" id="PF00583">
    <property type="entry name" value="Acetyltransf_1"/>
    <property type="match status" value="1"/>
</dbReference>
<dbReference type="InterPro" id="IPR000182">
    <property type="entry name" value="GNAT_dom"/>
</dbReference>
<dbReference type="EMBL" id="BAAAFZ010000060">
    <property type="protein sequence ID" value="GAA0595059.1"/>
    <property type="molecule type" value="Genomic_DNA"/>
</dbReference>
<feature type="domain" description="N-acetyltransferase" evidence="4">
    <location>
        <begin position="2"/>
        <end position="143"/>
    </location>
</feature>
<gene>
    <name evidence="5" type="ORF">GCM10009416_36690</name>
</gene>
<keyword evidence="6" id="KW-1185">Reference proteome</keyword>
<accession>A0ABP3QT97</accession>
<keyword evidence="1" id="KW-0808">Transferase</keyword>